<dbReference type="RefSeq" id="WP_207690536.1">
    <property type="nucleotide sequence ID" value="NZ_CP061799.1"/>
</dbReference>
<dbReference type="EMBL" id="CP061799">
    <property type="protein sequence ID" value="QTA78708.1"/>
    <property type="molecule type" value="Genomic_DNA"/>
</dbReference>
<keyword evidence="2" id="KW-1185">Reference proteome</keyword>
<sequence>MKTKKAFNNSMFRHFAVLTFEQQNEPDFNTGYGLIELTPEFIRAMENRMNILKTALRNGKPGFPDAVEYRENRVKLLTDADRIQENPEIITTLENRTDNDGIAFFTYHDLPPVLQNLADMKDDNRQNDFSAQAIRIDIPENTQHWWSPGWIWYAYTGDQSKRIESGNVYLRDITDYLDTQNEVNRNMN</sequence>
<evidence type="ECO:0000313" key="1">
    <source>
        <dbReference type="EMBL" id="QTA78708.1"/>
    </source>
</evidence>
<evidence type="ECO:0000313" key="2">
    <source>
        <dbReference type="Proteomes" id="UP000663720"/>
    </source>
</evidence>
<organism evidence="1 2">
    <name type="scientific">Desulfonema limicola</name>
    <dbReference type="NCBI Taxonomy" id="45656"/>
    <lineage>
        <taxon>Bacteria</taxon>
        <taxon>Pseudomonadati</taxon>
        <taxon>Thermodesulfobacteriota</taxon>
        <taxon>Desulfobacteria</taxon>
        <taxon>Desulfobacterales</taxon>
        <taxon>Desulfococcaceae</taxon>
        <taxon>Desulfonema</taxon>
    </lineage>
</organism>
<name>A0A975B4M7_9BACT</name>
<accession>A0A975B4M7</accession>
<proteinExistence type="predicted"/>
<dbReference type="AlphaFoldDB" id="A0A975B4M7"/>
<dbReference type="Proteomes" id="UP000663720">
    <property type="component" value="Chromosome"/>
</dbReference>
<protein>
    <submittedName>
        <fullName evidence="1">Uncharacterized protein</fullName>
    </submittedName>
</protein>
<gene>
    <name evidence="1" type="ORF">dnl_09390</name>
</gene>
<reference evidence="1" key="1">
    <citation type="journal article" date="2021" name="Microb. Physiol.">
        <title>Proteogenomic Insights into the Physiology of Marine, Sulfate-Reducing, Filamentous Desulfonema limicola and Desulfonema magnum.</title>
        <authorList>
            <person name="Schnaars V."/>
            <person name="Wohlbrand L."/>
            <person name="Scheve S."/>
            <person name="Hinrichs C."/>
            <person name="Reinhardt R."/>
            <person name="Rabus R."/>
        </authorList>
    </citation>
    <scope>NUCLEOTIDE SEQUENCE</scope>
    <source>
        <strain evidence="1">5ac10</strain>
    </source>
</reference>
<dbReference type="KEGG" id="dli:dnl_09390"/>